<gene>
    <name evidence="2" type="ORF">DLJ48_06700</name>
</gene>
<evidence type="ECO:0000313" key="3">
    <source>
        <dbReference type="Proteomes" id="UP000286907"/>
    </source>
</evidence>
<dbReference type="CDD" id="cd00093">
    <property type="entry name" value="HTH_XRE"/>
    <property type="match status" value="1"/>
</dbReference>
<dbReference type="EMBL" id="CP029684">
    <property type="protein sequence ID" value="QAS70232.1"/>
    <property type="molecule type" value="Genomic_DNA"/>
</dbReference>
<dbReference type="Gene3D" id="1.10.260.40">
    <property type="entry name" value="lambda repressor-like DNA-binding domains"/>
    <property type="match status" value="1"/>
</dbReference>
<organism evidence="2 3">
    <name type="scientific">Oenococcus sicerae</name>
    <dbReference type="NCBI Taxonomy" id="2203724"/>
    <lineage>
        <taxon>Bacteria</taxon>
        <taxon>Bacillati</taxon>
        <taxon>Bacillota</taxon>
        <taxon>Bacilli</taxon>
        <taxon>Lactobacillales</taxon>
        <taxon>Lactobacillaceae</taxon>
        <taxon>Oenococcus</taxon>
    </lineage>
</organism>
<keyword evidence="3" id="KW-1185">Reference proteome</keyword>
<dbReference type="Proteomes" id="UP000286907">
    <property type="component" value="Chromosome"/>
</dbReference>
<name>A0ABX5QN69_9LACO</name>
<dbReference type="SUPFAM" id="SSF47413">
    <property type="entry name" value="lambda repressor-like DNA-binding domains"/>
    <property type="match status" value="1"/>
</dbReference>
<proteinExistence type="predicted"/>
<dbReference type="InterPro" id="IPR010982">
    <property type="entry name" value="Lambda_DNA-bd_dom_sf"/>
</dbReference>
<dbReference type="InterPro" id="IPR001387">
    <property type="entry name" value="Cro/C1-type_HTH"/>
</dbReference>
<reference evidence="2 3" key="1">
    <citation type="journal article" date="2019" name="Syst. Appl. Microbiol.">
        <title>Oenococcus sicerae sp. nov., isolated from French cider.</title>
        <authorList>
            <person name="Cousin F.J."/>
            <person name="Le Guellec R."/>
            <person name="Chagnot C."/>
            <person name="Goux D."/>
            <person name="Dalmasso M."/>
            <person name="Laplace J.M."/>
            <person name="Cretenet M."/>
        </authorList>
    </citation>
    <scope>NUCLEOTIDE SEQUENCE [LARGE SCALE GENOMIC DNA]</scope>
    <source>
        <strain evidence="2 3">UCMA 15228</strain>
    </source>
</reference>
<evidence type="ECO:0000259" key="1">
    <source>
        <dbReference type="PROSITE" id="PS50943"/>
    </source>
</evidence>
<feature type="domain" description="HTH cro/C1-type" evidence="1">
    <location>
        <begin position="10"/>
        <end position="64"/>
    </location>
</feature>
<dbReference type="PROSITE" id="PS50943">
    <property type="entry name" value="HTH_CROC1"/>
    <property type="match status" value="1"/>
</dbReference>
<dbReference type="SMART" id="SM00530">
    <property type="entry name" value="HTH_XRE"/>
    <property type="match status" value="1"/>
</dbReference>
<sequence length="74" mass="8243">MISNTALFTIKGARSRAGKTKSEISKELGISRPTYDSYESYAVPMRFDVGERFAKATGISINSILFWTNTMNKS</sequence>
<protein>
    <submittedName>
        <fullName evidence="2">Helix-turn-helix transcriptional regulator</fullName>
    </submittedName>
</protein>
<dbReference type="RefSeq" id="WP_128686700.1">
    <property type="nucleotide sequence ID" value="NZ_CP029684.2"/>
</dbReference>
<accession>A0ABX5QN69</accession>
<evidence type="ECO:0000313" key="2">
    <source>
        <dbReference type="EMBL" id="QAS70232.1"/>
    </source>
</evidence>